<name>H8KWU5_SOLCM</name>
<dbReference type="InterPro" id="IPR051048">
    <property type="entry name" value="Peptidase_S8/S53_subtilisin"/>
</dbReference>
<organism evidence="9 10">
    <name type="scientific">Solitalea canadensis (strain ATCC 29591 / DSM 3403 / JCM 21819 / LMG 8368 / NBRC 15130 / NCIMB 12057 / USAM 9D)</name>
    <name type="common">Flexibacter canadensis</name>
    <dbReference type="NCBI Taxonomy" id="929556"/>
    <lineage>
        <taxon>Bacteria</taxon>
        <taxon>Pseudomonadati</taxon>
        <taxon>Bacteroidota</taxon>
        <taxon>Sphingobacteriia</taxon>
        <taxon>Sphingobacteriales</taxon>
        <taxon>Sphingobacteriaceae</taxon>
        <taxon>Solitalea</taxon>
    </lineage>
</organism>
<protein>
    <submittedName>
        <fullName evidence="9">Subtilisin-like serine protease</fullName>
    </submittedName>
</protein>
<evidence type="ECO:0000259" key="8">
    <source>
        <dbReference type="Pfam" id="PF00082"/>
    </source>
</evidence>
<dbReference type="Pfam" id="PF00082">
    <property type="entry name" value="Peptidase_S8"/>
    <property type="match status" value="1"/>
</dbReference>
<dbReference type="InterPro" id="IPR034080">
    <property type="entry name" value="Protease_P7-like_dom"/>
</dbReference>
<dbReference type="OrthoDB" id="9798386at2"/>
<dbReference type="AlphaFoldDB" id="H8KWU5"/>
<keyword evidence="4 5" id="KW-0720">Serine protease</keyword>
<feature type="active site" description="Charge relay system" evidence="5">
    <location>
        <position position="458"/>
    </location>
</feature>
<dbReference type="InterPro" id="IPR000209">
    <property type="entry name" value="Peptidase_S8/S53_dom"/>
</dbReference>
<dbReference type="PRINTS" id="PR00723">
    <property type="entry name" value="SUBTILISIN"/>
</dbReference>
<keyword evidence="2 5" id="KW-0645">Protease</keyword>
<feature type="domain" description="Peptidase S8/S53" evidence="8">
    <location>
        <begin position="65"/>
        <end position="491"/>
    </location>
</feature>
<dbReference type="InterPro" id="IPR036852">
    <property type="entry name" value="Peptidase_S8/S53_dom_sf"/>
</dbReference>
<accession>H8KWU5</accession>
<dbReference type="InterPro" id="IPR023827">
    <property type="entry name" value="Peptidase_S8_Asp-AS"/>
</dbReference>
<evidence type="ECO:0000256" key="4">
    <source>
        <dbReference type="ARBA" id="ARBA00022825"/>
    </source>
</evidence>
<evidence type="ECO:0000256" key="5">
    <source>
        <dbReference type="PROSITE-ProRule" id="PRU01240"/>
    </source>
</evidence>
<proteinExistence type="inferred from homology"/>
<dbReference type="Gene3D" id="3.40.50.200">
    <property type="entry name" value="Peptidase S8/S53 domain"/>
    <property type="match status" value="2"/>
</dbReference>
<dbReference type="Proteomes" id="UP000007590">
    <property type="component" value="Chromosome"/>
</dbReference>
<comment type="similarity">
    <text evidence="1 5 6">Belongs to the peptidase S8 family.</text>
</comment>
<feature type="active site" description="Charge relay system" evidence="5">
    <location>
        <position position="73"/>
    </location>
</feature>
<feature type="chain" id="PRO_5003615392" evidence="7">
    <location>
        <begin position="26"/>
        <end position="543"/>
    </location>
</feature>
<dbReference type="GO" id="GO:0006508">
    <property type="term" value="P:proteolysis"/>
    <property type="evidence" value="ECO:0007669"/>
    <property type="project" value="UniProtKB-KW"/>
</dbReference>
<evidence type="ECO:0000256" key="2">
    <source>
        <dbReference type="ARBA" id="ARBA00022670"/>
    </source>
</evidence>
<dbReference type="HOGENOM" id="CLU_022359_0_0_10"/>
<dbReference type="GO" id="GO:0004252">
    <property type="term" value="F:serine-type endopeptidase activity"/>
    <property type="evidence" value="ECO:0007669"/>
    <property type="project" value="UniProtKB-UniRule"/>
</dbReference>
<dbReference type="RefSeq" id="WP_014681497.1">
    <property type="nucleotide sequence ID" value="NC_017770.1"/>
</dbReference>
<feature type="signal peptide" evidence="7">
    <location>
        <begin position="1"/>
        <end position="25"/>
    </location>
</feature>
<sequence>MSYNSKMKKLILFTSILFAYGSVVAQQAQTKHPLNWHLLSYDADSVYGVGVQKAYAELLQGKKSNKIIVAVLDTGIDTLHEDLKNVLWTNKKEIAGNGIDDDKNGYVDDIHGWSFLGSKDGKQNVENGSSEADREYVRILKKYNNDTTKITDPKEKAYLHFLLPKLKVVSLRNHLESMKEIYFGMLKVDSVLRDYYKTDSVSYEQVTQFKTDDPQLMIAAGRLRTEMYNQKGPRSVKAAIEFRKAIYERVKENLNDARNLKVDERVVVGDDPDDINDRFYGNNLLLFKPSGHGTHVSGIIGAQRNNGNNANGIADNVEIMTVRVVPQGDEYDKDIACGIRYAVDNGAKIINMSFGKGVSAHKEWVDDAFKYAESKGVLLVHAAGNDSKNSDSIPSYPTKNLIKGGALNNFINVGASASSGIATGFSNYGKTQVDIFAPGANILSTMPDNKYAESQGTSMAAPVVSGVAALVWSYYPELTMVQLKDILLKSVTVITKETSLPGNRRVKVTFDKLCITGGIVNAYNAVKMAEEMKTKKNSGKKAK</sequence>
<dbReference type="PANTHER" id="PTHR43399">
    <property type="entry name" value="SUBTILISIN-RELATED"/>
    <property type="match status" value="1"/>
</dbReference>
<dbReference type="EMBL" id="CP003349">
    <property type="protein sequence ID" value="AFD08274.1"/>
    <property type="molecule type" value="Genomic_DNA"/>
</dbReference>
<evidence type="ECO:0000256" key="3">
    <source>
        <dbReference type="ARBA" id="ARBA00022801"/>
    </source>
</evidence>
<dbReference type="eggNOG" id="COG1404">
    <property type="taxonomic scope" value="Bacteria"/>
</dbReference>
<dbReference type="KEGG" id="scn:Solca_3264"/>
<evidence type="ECO:0000256" key="7">
    <source>
        <dbReference type="SAM" id="SignalP"/>
    </source>
</evidence>
<gene>
    <name evidence="9" type="ordered locus">Solca_3264</name>
</gene>
<dbReference type="PROSITE" id="PS00137">
    <property type="entry name" value="SUBTILASE_HIS"/>
    <property type="match status" value="1"/>
</dbReference>
<dbReference type="InterPro" id="IPR022398">
    <property type="entry name" value="Peptidase_S8_His-AS"/>
</dbReference>
<keyword evidence="10" id="KW-1185">Reference proteome</keyword>
<keyword evidence="7" id="KW-0732">Signal</keyword>
<evidence type="ECO:0000256" key="6">
    <source>
        <dbReference type="RuleBase" id="RU003355"/>
    </source>
</evidence>
<dbReference type="InterPro" id="IPR023828">
    <property type="entry name" value="Peptidase_S8_Ser-AS"/>
</dbReference>
<dbReference type="PROSITE" id="PS00138">
    <property type="entry name" value="SUBTILASE_SER"/>
    <property type="match status" value="1"/>
</dbReference>
<evidence type="ECO:0000313" key="9">
    <source>
        <dbReference type="EMBL" id="AFD08274.1"/>
    </source>
</evidence>
<dbReference type="STRING" id="929556.Solca_3264"/>
<dbReference type="PANTHER" id="PTHR43399:SF4">
    <property type="entry name" value="CELL WALL-ASSOCIATED PROTEASE"/>
    <property type="match status" value="1"/>
</dbReference>
<keyword evidence="3 5" id="KW-0378">Hydrolase</keyword>
<evidence type="ECO:0000313" key="10">
    <source>
        <dbReference type="Proteomes" id="UP000007590"/>
    </source>
</evidence>
<dbReference type="SUPFAM" id="SSF52743">
    <property type="entry name" value="Subtilisin-like"/>
    <property type="match status" value="1"/>
</dbReference>
<dbReference type="PROSITE" id="PS00136">
    <property type="entry name" value="SUBTILASE_ASP"/>
    <property type="match status" value="1"/>
</dbReference>
<dbReference type="InterPro" id="IPR015500">
    <property type="entry name" value="Peptidase_S8_subtilisin-rel"/>
</dbReference>
<feature type="active site" description="Charge relay system" evidence="5">
    <location>
        <position position="292"/>
    </location>
</feature>
<reference evidence="9" key="1">
    <citation type="submission" date="2012-02" db="EMBL/GenBank/DDBJ databases">
        <title>The complete genome of Solitalea canadensis DSM 3403.</title>
        <authorList>
            <consortium name="US DOE Joint Genome Institute (JGI-PGF)"/>
            <person name="Lucas S."/>
            <person name="Copeland A."/>
            <person name="Lapidus A."/>
            <person name="Glavina del Rio T."/>
            <person name="Dalin E."/>
            <person name="Tice H."/>
            <person name="Bruce D."/>
            <person name="Goodwin L."/>
            <person name="Pitluck S."/>
            <person name="Peters L."/>
            <person name="Ovchinnikova G."/>
            <person name="Lu M."/>
            <person name="Kyrpides N."/>
            <person name="Mavromatis K."/>
            <person name="Ivanova N."/>
            <person name="Brettin T."/>
            <person name="Detter J.C."/>
            <person name="Han C."/>
            <person name="Larimer F."/>
            <person name="Land M."/>
            <person name="Hauser L."/>
            <person name="Markowitz V."/>
            <person name="Cheng J.-F."/>
            <person name="Hugenholtz P."/>
            <person name="Woyke T."/>
            <person name="Wu D."/>
            <person name="Spring S."/>
            <person name="Schroeder M."/>
            <person name="Kopitz M."/>
            <person name="Brambilla E."/>
            <person name="Klenk H.-P."/>
            <person name="Eisen J.A."/>
        </authorList>
    </citation>
    <scope>NUCLEOTIDE SEQUENCE</scope>
    <source>
        <strain evidence="9">DSM 3403</strain>
    </source>
</reference>
<dbReference type="PROSITE" id="PS51892">
    <property type="entry name" value="SUBTILASE"/>
    <property type="match status" value="1"/>
</dbReference>
<dbReference type="CDD" id="cd07483">
    <property type="entry name" value="Peptidases_S8_Subtilisin_Novo-like"/>
    <property type="match status" value="1"/>
</dbReference>
<evidence type="ECO:0000256" key="1">
    <source>
        <dbReference type="ARBA" id="ARBA00011073"/>
    </source>
</evidence>